<evidence type="ECO:0000256" key="12">
    <source>
        <dbReference type="ARBA" id="ARBA00023244"/>
    </source>
</evidence>
<dbReference type="InterPro" id="IPR058240">
    <property type="entry name" value="rSAM_sf"/>
</dbReference>
<evidence type="ECO:0000256" key="16">
    <source>
        <dbReference type="PIRSR" id="PIRSR000167-1"/>
    </source>
</evidence>
<protein>
    <recommendedName>
        <fullName evidence="15">Coproporphyrinogen-III oxidase</fullName>
        <ecNumber evidence="15">1.3.98.3</ecNumber>
    </recommendedName>
</protein>
<dbReference type="Gene3D" id="1.10.10.920">
    <property type="match status" value="1"/>
</dbReference>
<accession>A0A1L5PBZ3</accession>
<keyword evidence="7 15" id="KW-0949">S-adenosyl-L-methionine</keyword>
<evidence type="ECO:0000313" key="20">
    <source>
        <dbReference type="Proteomes" id="UP000185109"/>
    </source>
</evidence>
<evidence type="ECO:0000256" key="17">
    <source>
        <dbReference type="PIRSR" id="PIRSR000167-2"/>
    </source>
</evidence>
<feature type="binding site" evidence="16">
    <location>
        <position position="325"/>
    </location>
    <ligand>
        <name>S-adenosyl-L-methionine</name>
        <dbReference type="ChEBI" id="CHEBI:59789"/>
        <label>1</label>
    </ligand>
</feature>
<evidence type="ECO:0000256" key="4">
    <source>
        <dbReference type="ARBA" id="ARBA00011245"/>
    </source>
</evidence>
<feature type="domain" description="Radical SAM core" evidence="18">
    <location>
        <begin position="42"/>
        <end position="276"/>
    </location>
</feature>
<name>A0A1L5PBZ3_RHIET</name>
<dbReference type="CDD" id="cd01335">
    <property type="entry name" value="Radical_SAM"/>
    <property type="match status" value="1"/>
</dbReference>
<reference evidence="19 20" key="1">
    <citation type="submission" date="2016-09" db="EMBL/GenBank/DDBJ databases">
        <title>The complete genome sequences of Rhizobium gallicum, symbiovars gallicum and phaseoli, symbionts associated to common bean (Phaseolus vulgaris).</title>
        <authorList>
            <person name="Bustos P."/>
            <person name="Santamaria R.I."/>
            <person name="Perez-Carrascal O.M."/>
            <person name="Juarez S."/>
            <person name="Lozano L."/>
            <person name="Martinez-Flores I."/>
            <person name="Martinez-Romero E."/>
            <person name="Cevallos M."/>
            <person name="Romero D."/>
            <person name="Davila G."/>
            <person name="Gonzalez V."/>
        </authorList>
    </citation>
    <scope>NUCLEOTIDE SEQUENCE [LARGE SCALE GENOMIC DNA]</scope>
    <source>
        <strain evidence="19 20">8C-3</strain>
        <plasmid evidence="20">Plasmid prsp8c3b</plasmid>
    </source>
</reference>
<sequence>MSDDLIAKYGDARIPRYTSYPTAAAFSAAVGPDEYAGNLAHIAAAGPVSVYLHVPFCRSICWYCGCHTTITRQDAPVADYLDVMKEEIELVSFAAGNDVPVKYVHFGGGTPSVMKPQEFSALMAKLRSAFTFEAKAGVAVEIDPRTLVAPMIDALAENGVDRASLGVQSYDPIVQAGIKRLQSFEQTERAVAGLRSAGVSSINFDLIYGLPKQTVQSCIETVRLAAELRPERFAVFGYAHIPAFKKHQRLIDEASLPDAKQRNEQAEVIAEELQKAGYLRIGLDHFALPNDQLALAARNRTLRRNFQGYTTDDCDSLIGLGASAIGRLPAGYMQNHVPLGLYAERIAFGVLPTAKGYLLSEEDKLRARVIERLMCDFEADLGQLSSGSGFDTGFLVERNDRLGELMADGVVTISGERIVVCEEARFMVRAVAAAFDAYFSSHGHTHSKAA</sequence>
<feature type="binding site" evidence="16">
    <location>
        <position position="168"/>
    </location>
    <ligand>
        <name>S-adenosyl-L-methionine</name>
        <dbReference type="ChEBI" id="CHEBI:59789"/>
        <label>2</label>
    </ligand>
</feature>
<dbReference type="PANTHER" id="PTHR13932:SF6">
    <property type="entry name" value="OXYGEN-INDEPENDENT COPROPORPHYRINOGEN III OXIDASE"/>
    <property type="match status" value="1"/>
</dbReference>
<evidence type="ECO:0000313" key="19">
    <source>
        <dbReference type="EMBL" id="APO77689.1"/>
    </source>
</evidence>
<comment type="function">
    <text evidence="13">Involved in the heme biosynthesis. Catalyzes the anaerobic oxidative decarboxylation of propionate groups of rings A and B of coproporphyrinogen III to yield the vinyl groups in protoporphyrinogen IX.</text>
</comment>
<dbReference type="EC" id="1.3.98.3" evidence="15"/>
<dbReference type="GO" id="GO:0046872">
    <property type="term" value="F:metal ion binding"/>
    <property type="evidence" value="ECO:0007669"/>
    <property type="project" value="UniProtKB-KW"/>
</dbReference>
<dbReference type="SFLD" id="SFLDS00029">
    <property type="entry name" value="Radical_SAM"/>
    <property type="match status" value="1"/>
</dbReference>
<dbReference type="InterPro" id="IPR023404">
    <property type="entry name" value="rSAM_horseshoe"/>
</dbReference>
<evidence type="ECO:0000256" key="10">
    <source>
        <dbReference type="ARBA" id="ARBA00023004"/>
    </source>
</evidence>
<feature type="binding site" evidence="16">
    <location>
        <position position="51"/>
    </location>
    <ligand>
        <name>S-adenosyl-L-methionine</name>
        <dbReference type="ChEBI" id="CHEBI:59789"/>
        <label>1</label>
    </ligand>
</feature>
<keyword evidence="19" id="KW-0614">Plasmid</keyword>
<feature type="binding site" evidence="16">
    <location>
        <position position="239"/>
    </location>
    <ligand>
        <name>S-adenosyl-L-methionine</name>
        <dbReference type="ChEBI" id="CHEBI:59789"/>
        <label>2</label>
    </ligand>
</feature>
<evidence type="ECO:0000259" key="18">
    <source>
        <dbReference type="PROSITE" id="PS51918"/>
    </source>
</evidence>
<feature type="binding site" evidence="16">
    <location>
        <begin position="109"/>
        <end position="110"/>
    </location>
    <ligand>
        <name>S-adenosyl-L-methionine</name>
        <dbReference type="ChEBI" id="CHEBI:59789"/>
        <label>2</label>
    </ligand>
</feature>
<dbReference type="GO" id="GO:0004109">
    <property type="term" value="F:coproporphyrinogen oxidase activity"/>
    <property type="evidence" value="ECO:0007669"/>
    <property type="project" value="InterPro"/>
</dbReference>
<evidence type="ECO:0000256" key="11">
    <source>
        <dbReference type="ARBA" id="ARBA00023014"/>
    </source>
</evidence>
<evidence type="ECO:0000256" key="13">
    <source>
        <dbReference type="ARBA" id="ARBA00024295"/>
    </source>
</evidence>
<dbReference type="InterPro" id="IPR004558">
    <property type="entry name" value="Coprogen_oxidase_HemN"/>
</dbReference>
<dbReference type="SUPFAM" id="SSF102114">
    <property type="entry name" value="Radical SAM enzymes"/>
    <property type="match status" value="1"/>
</dbReference>
<geneLocation type="plasmid" evidence="20">
    <name>prsp8c3b</name>
</geneLocation>
<comment type="pathway">
    <text evidence="2 15">Porphyrin-containing compound metabolism; protoporphyrin-IX biosynthesis; protoporphyrinogen-IX from coproporphyrinogen-III (AdoMet route): step 1/1.</text>
</comment>
<evidence type="ECO:0000256" key="8">
    <source>
        <dbReference type="ARBA" id="ARBA00022723"/>
    </source>
</evidence>
<proteinExistence type="inferred from homology"/>
<dbReference type="PANTHER" id="PTHR13932">
    <property type="entry name" value="COPROPORPHYRINIGEN III OXIDASE"/>
    <property type="match status" value="1"/>
</dbReference>
<evidence type="ECO:0000256" key="5">
    <source>
        <dbReference type="ARBA" id="ARBA00022485"/>
    </source>
</evidence>
<dbReference type="GO" id="GO:0005737">
    <property type="term" value="C:cytoplasm"/>
    <property type="evidence" value="ECO:0007669"/>
    <property type="project" value="UniProtKB-SubCell"/>
</dbReference>
<evidence type="ECO:0000256" key="9">
    <source>
        <dbReference type="ARBA" id="ARBA00023002"/>
    </source>
</evidence>
<feature type="binding site" evidence="17">
    <location>
        <position position="57"/>
    </location>
    <ligand>
        <name>[4Fe-4S] cluster</name>
        <dbReference type="ChEBI" id="CHEBI:49883"/>
        <note>4Fe-4S-S-AdoMet</note>
    </ligand>
</feature>
<comment type="subunit">
    <text evidence="4">Monomer.</text>
</comment>
<evidence type="ECO:0000256" key="1">
    <source>
        <dbReference type="ARBA" id="ARBA00004496"/>
    </source>
</evidence>
<dbReference type="PROSITE" id="PS51918">
    <property type="entry name" value="RADICAL_SAM"/>
    <property type="match status" value="1"/>
</dbReference>
<feature type="binding site" evidence="16">
    <location>
        <position position="108"/>
    </location>
    <ligand>
        <name>S-adenosyl-L-methionine</name>
        <dbReference type="ChEBI" id="CHEBI:59789"/>
        <label>1</label>
    </ligand>
</feature>
<keyword evidence="12 15" id="KW-0627">Porphyrin biosynthesis</keyword>
<dbReference type="Pfam" id="PF04055">
    <property type="entry name" value="Radical_SAM"/>
    <property type="match status" value="1"/>
</dbReference>
<evidence type="ECO:0000256" key="15">
    <source>
        <dbReference type="PIRNR" id="PIRNR000167"/>
    </source>
</evidence>
<dbReference type="InterPro" id="IPR034505">
    <property type="entry name" value="Coproporphyrinogen-III_oxidase"/>
</dbReference>
<comment type="similarity">
    <text evidence="3 15">Belongs to the anaerobic coproporphyrinogen-III oxidase family.</text>
</comment>
<evidence type="ECO:0000256" key="3">
    <source>
        <dbReference type="ARBA" id="ARBA00005493"/>
    </source>
</evidence>
<dbReference type="GO" id="GO:0051989">
    <property type="term" value="F:coproporphyrinogen dehydrogenase activity"/>
    <property type="evidence" value="ECO:0007669"/>
    <property type="project" value="UniProtKB-EC"/>
</dbReference>
<keyword evidence="10 15" id="KW-0408">Iron</keyword>
<dbReference type="GO" id="GO:0006782">
    <property type="term" value="P:protoporphyrinogen IX biosynthetic process"/>
    <property type="evidence" value="ECO:0007669"/>
    <property type="project" value="UniProtKB-UniPathway"/>
</dbReference>
<comment type="cofactor">
    <cofactor evidence="15 17">
        <name>[4Fe-4S] cluster</name>
        <dbReference type="ChEBI" id="CHEBI:49883"/>
    </cofactor>
    <text evidence="15 17">Binds 1 [4Fe-4S] cluster. The cluster is coordinated with 3 cysteines and an exchangeable S-adenosyl-L-methionine.</text>
</comment>
<gene>
    <name evidence="19" type="primary">hemN-2</name>
    <name evidence="19" type="ORF">AM571_PB00411</name>
</gene>
<feature type="binding site" evidence="17">
    <location>
        <position position="64"/>
    </location>
    <ligand>
        <name>[4Fe-4S] cluster</name>
        <dbReference type="ChEBI" id="CHEBI:49883"/>
        <note>4Fe-4S-S-AdoMet</note>
    </ligand>
</feature>
<dbReference type="InterPro" id="IPR006638">
    <property type="entry name" value="Elp3/MiaA/NifB-like_rSAM"/>
</dbReference>
<dbReference type="UniPathway" id="UPA00251">
    <property type="reaction ID" value="UER00323"/>
</dbReference>
<comment type="catalytic activity">
    <reaction evidence="14 15">
        <text>coproporphyrinogen III + 2 S-adenosyl-L-methionine = protoporphyrinogen IX + 2 5'-deoxyadenosine + 2 L-methionine + 2 CO2</text>
        <dbReference type="Rhea" id="RHEA:15425"/>
        <dbReference type="ChEBI" id="CHEBI:16526"/>
        <dbReference type="ChEBI" id="CHEBI:17319"/>
        <dbReference type="ChEBI" id="CHEBI:57307"/>
        <dbReference type="ChEBI" id="CHEBI:57309"/>
        <dbReference type="ChEBI" id="CHEBI:57844"/>
        <dbReference type="ChEBI" id="CHEBI:59789"/>
        <dbReference type="EC" id="1.3.98.3"/>
    </reaction>
</comment>
<evidence type="ECO:0000256" key="7">
    <source>
        <dbReference type="ARBA" id="ARBA00022691"/>
    </source>
</evidence>
<keyword evidence="5 15" id="KW-0004">4Fe-4S</keyword>
<dbReference type="RefSeq" id="WP_004674397.1">
    <property type="nucleotide sequence ID" value="NZ_CP017243.1"/>
</dbReference>
<evidence type="ECO:0000256" key="14">
    <source>
        <dbReference type="ARBA" id="ARBA00048321"/>
    </source>
</evidence>
<dbReference type="PIRSF" id="PIRSF000167">
    <property type="entry name" value="HemN"/>
    <property type="match status" value="1"/>
</dbReference>
<dbReference type="Gene3D" id="3.80.30.20">
    <property type="entry name" value="tm_1862 like domain"/>
    <property type="match status" value="1"/>
</dbReference>
<keyword evidence="11 15" id="KW-0411">Iron-sulfur</keyword>
<feature type="binding site" evidence="16">
    <location>
        <position position="180"/>
    </location>
    <ligand>
        <name>S-adenosyl-L-methionine</name>
        <dbReference type="ChEBI" id="CHEBI:59789"/>
        <label>2</label>
    </ligand>
</feature>
<feature type="binding site" evidence="16">
    <location>
        <position position="205"/>
    </location>
    <ligand>
        <name>S-adenosyl-L-methionine</name>
        <dbReference type="ChEBI" id="CHEBI:59789"/>
        <label>2</label>
    </ligand>
</feature>
<evidence type="ECO:0000256" key="2">
    <source>
        <dbReference type="ARBA" id="ARBA00004785"/>
    </source>
</evidence>
<dbReference type="InterPro" id="IPR007197">
    <property type="entry name" value="rSAM"/>
</dbReference>
<dbReference type="SFLD" id="SFLDG01065">
    <property type="entry name" value="anaerobic_coproporphyrinogen-I"/>
    <property type="match status" value="1"/>
</dbReference>
<keyword evidence="9 15" id="KW-0560">Oxidoreductase</keyword>
<dbReference type="SMART" id="SM00729">
    <property type="entry name" value="Elp3"/>
    <property type="match status" value="1"/>
</dbReference>
<organism evidence="19 20">
    <name type="scientific">Rhizobium etli 8C-3</name>
    <dbReference type="NCBI Taxonomy" id="538025"/>
    <lineage>
        <taxon>Bacteria</taxon>
        <taxon>Pseudomonadati</taxon>
        <taxon>Pseudomonadota</taxon>
        <taxon>Alphaproteobacteria</taxon>
        <taxon>Hyphomicrobiales</taxon>
        <taxon>Rhizobiaceae</taxon>
        <taxon>Rhizobium/Agrobacterium group</taxon>
        <taxon>Rhizobium</taxon>
    </lineage>
</organism>
<dbReference type="AlphaFoldDB" id="A0A1L5PBZ3"/>
<feature type="binding site" evidence="17">
    <location>
        <position position="61"/>
    </location>
    <ligand>
        <name>[4Fe-4S] cluster</name>
        <dbReference type="ChEBI" id="CHEBI:49883"/>
        <note>4Fe-4S-S-AdoMet</note>
    </ligand>
</feature>
<evidence type="ECO:0000256" key="6">
    <source>
        <dbReference type="ARBA" id="ARBA00022490"/>
    </source>
</evidence>
<comment type="subcellular location">
    <subcellularLocation>
        <location evidence="1 15">Cytoplasm</location>
    </subcellularLocation>
</comment>
<keyword evidence="8 15" id="KW-0479">Metal-binding</keyword>
<dbReference type="Proteomes" id="UP000185109">
    <property type="component" value="Plasmid pRsp8C3b"/>
</dbReference>
<keyword evidence="6 15" id="KW-0963">Cytoplasm</keyword>
<feature type="binding site" evidence="16">
    <location>
        <position position="141"/>
    </location>
    <ligand>
        <name>S-adenosyl-L-methionine</name>
        <dbReference type="ChEBI" id="CHEBI:59789"/>
        <label>1</label>
    </ligand>
</feature>
<dbReference type="EMBL" id="CP017243">
    <property type="protein sequence ID" value="APO77689.1"/>
    <property type="molecule type" value="Genomic_DNA"/>
</dbReference>
<feature type="binding site" evidence="16">
    <location>
        <begin position="63"/>
        <end position="65"/>
    </location>
    <ligand>
        <name>S-adenosyl-L-methionine</name>
        <dbReference type="ChEBI" id="CHEBI:59789"/>
        <label>2</label>
    </ligand>
</feature>
<dbReference type="NCBIfam" id="TIGR00538">
    <property type="entry name" value="hemN"/>
    <property type="match status" value="1"/>
</dbReference>
<dbReference type="GO" id="GO:0051539">
    <property type="term" value="F:4 iron, 4 sulfur cluster binding"/>
    <property type="evidence" value="ECO:0007669"/>
    <property type="project" value="UniProtKB-KW"/>
</dbReference>